<organism evidence="9 10">
    <name type="scientific">Bacteroides uniformis</name>
    <dbReference type="NCBI Taxonomy" id="820"/>
    <lineage>
        <taxon>Bacteria</taxon>
        <taxon>Pseudomonadati</taxon>
        <taxon>Bacteroidota</taxon>
        <taxon>Bacteroidia</taxon>
        <taxon>Bacteroidales</taxon>
        <taxon>Bacteroidaceae</taxon>
        <taxon>Bacteroides</taxon>
    </lineage>
</organism>
<protein>
    <submittedName>
        <fullName evidence="9">Carbon starvation protein A</fullName>
    </submittedName>
</protein>
<gene>
    <name evidence="9" type="ORF">BHV79_02125</name>
</gene>
<evidence type="ECO:0000256" key="3">
    <source>
        <dbReference type="ARBA" id="ARBA00022475"/>
    </source>
</evidence>
<dbReference type="Pfam" id="PF02554">
    <property type="entry name" value="CstA"/>
    <property type="match status" value="2"/>
</dbReference>
<feature type="domain" description="CstA N-terminal" evidence="8">
    <location>
        <begin position="1"/>
        <end position="149"/>
    </location>
</feature>
<feature type="domain" description="CstA N-terminal" evidence="8">
    <location>
        <begin position="158"/>
        <end position="308"/>
    </location>
</feature>
<feature type="transmembrane region" description="Helical" evidence="7">
    <location>
        <begin position="123"/>
        <end position="142"/>
    </location>
</feature>
<evidence type="ECO:0000256" key="6">
    <source>
        <dbReference type="ARBA" id="ARBA00023136"/>
    </source>
</evidence>
<evidence type="ECO:0000256" key="2">
    <source>
        <dbReference type="ARBA" id="ARBA00007755"/>
    </source>
</evidence>
<dbReference type="Proteomes" id="UP000186549">
    <property type="component" value="Unassembled WGS sequence"/>
</dbReference>
<keyword evidence="3" id="KW-1003">Cell membrane</keyword>
<feature type="transmembrane region" description="Helical" evidence="7">
    <location>
        <begin position="393"/>
        <end position="413"/>
    </location>
</feature>
<evidence type="ECO:0000256" key="4">
    <source>
        <dbReference type="ARBA" id="ARBA00022692"/>
    </source>
</evidence>
<feature type="transmembrane region" description="Helical" evidence="7">
    <location>
        <begin position="369"/>
        <end position="387"/>
    </location>
</feature>
<dbReference type="GO" id="GO:0009267">
    <property type="term" value="P:cellular response to starvation"/>
    <property type="evidence" value="ECO:0007669"/>
    <property type="project" value="InterPro"/>
</dbReference>
<dbReference type="InterPro" id="IPR003706">
    <property type="entry name" value="CstA_N"/>
</dbReference>
<evidence type="ECO:0000256" key="7">
    <source>
        <dbReference type="SAM" id="Phobius"/>
    </source>
</evidence>
<dbReference type="GO" id="GO:0005886">
    <property type="term" value="C:plasma membrane"/>
    <property type="evidence" value="ECO:0007669"/>
    <property type="project" value="UniProtKB-SubCell"/>
</dbReference>
<dbReference type="PANTHER" id="PTHR30252">
    <property type="entry name" value="INNER MEMBRANE PEPTIDE TRANSPORTER"/>
    <property type="match status" value="1"/>
</dbReference>
<reference evidence="9 10" key="1">
    <citation type="journal article" date="2016" name="Nat. Biotechnol.">
        <title>Measurement of bacterial replication rates in microbial communities.</title>
        <authorList>
            <person name="Brown C.T."/>
            <person name="Olm M.R."/>
            <person name="Thomas B.C."/>
            <person name="Banfield J.F."/>
        </authorList>
    </citation>
    <scope>NUCLEOTIDE SEQUENCE [LARGE SCALE GENOMIC DNA]</scope>
    <source>
        <strain evidence="9">45_41</strain>
    </source>
</reference>
<feature type="transmembrane region" description="Helical" evidence="7">
    <location>
        <begin position="452"/>
        <end position="472"/>
    </location>
</feature>
<evidence type="ECO:0000256" key="1">
    <source>
        <dbReference type="ARBA" id="ARBA00004651"/>
    </source>
</evidence>
<sequence>MTLFLISLAVLIGGYFLYGLFVERVFSIDPGRPTPSSSHPDGVDYVPLPTWKVFLIQFLNIAGIGPIFGAIMGVMYGPAAFLWIALGTIFGGAVHDFISAMISLRNDGKSLPQIVGMELGRRVQSVMGLFTVFLLIMVVAVFVKTPAGLLANLTPEHLSETFWTVVIFAYYILATLLPIDKLIGRLYPLFGLALLVMAVGIMGYLLFSGIDIPVGVSEGFANRHADPSEAPLFPMMFVSIACGAISGFHATQSPMMARCLKNEKMARPVFYGAMVAEGIVALIWAAAAIAFCESYQAIADYVSAHKDDGEAGALVTAICNNWLGVAGGLFAILGVIAAPITTGDTAMRSARLIIADSFSIRQTTVVKRLLVTLPIIAMCFLLMQIDFTVLWRYFAWSNQTLSVFTLWAVTVYLARRRKLFYITLIPALFMTMVCVSYILFAPLGEPKAGIGLPLDTAIILAGVVTTAFLGLFTRWMRRRPAQVLNS</sequence>
<proteinExistence type="inferred from homology"/>
<comment type="caution">
    <text evidence="9">The sequence shown here is derived from an EMBL/GenBank/DDBJ whole genome shotgun (WGS) entry which is preliminary data.</text>
</comment>
<dbReference type="PANTHER" id="PTHR30252:SF4">
    <property type="entry name" value="CARBON STARVATION"/>
    <property type="match status" value="1"/>
</dbReference>
<comment type="similarity">
    <text evidence="2">Belongs to the peptide transporter carbon starvation (CstA) (TC 2.A.114) family.</text>
</comment>
<keyword evidence="4 7" id="KW-0812">Transmembrane</keyword>
<dbReference type="InterPro" id="IPR051605">
    <property type="entry name" value="CstA"/>
</dbReference>
<comment type="subcellular location">
    <subcellularLocation>
        <location evidence="1">Cell membrane</location>
        <topology evidence="1">Multi-pass membrane protein</topology>
    </subcellularLocation>
</comment>
<feature type="transmembrane region" description="Helical" evidence="7">
    <location>
        <begin position="162"/>
        <end position="179"/>
    </location>
</feature>
<name>A0A1Q6IF47_BACUN</name>
<feature type="transmembrane region" description="Helical" evidence="7">
    <location>
        <begin position="53"/>
        <end position="74"/>
    </location>
</feature>
<keyword evidence="5 7" id="KW-1133">Transmembrane helix</keyword>
<feature type="transmembrane region" description="Helical" evidence="7">
    <location>
        <begin position="80"/>
        <end position="102"/>
    </location>
</feature>
<feature type="transmembrane region" description="Helical" evidence="7">
    <location>
        <begin position="311"/>
        <end position="338"/>
    </location>
</feature>
<dbReference type="AlphaFoldDB" id="A0A1Q6IF47"/>
<accession>A0A1Q6IF47</accession>
<keyword evidence="6 7" id="KW-0472">Membrane</keyword>
<feature type="transmembrane region" description="Helical" evidence="7">
    <location>
        <begin position="420"/>
        <end position="440"/>
    </location>
</feature>
<evidence type="ECO:0000313" key="10">
    <source>
        <dbReference type="Proteomes" id="UP000186549"/>
    </source>
</evidence>
<feature type="transmembrane region" description="Helical" evidence="7">
    <location>
        <begin position="230"/>
        <end position="248"/>
    </location>
</feature>
<evidence type="ECO:0000259" key="8">
    <source>
        <dbReference type="Pfam" id="PF02554"/>
    </source>
</evidence>
<feature type="transmembrane region" description="Helical" evidence="7">
    <location>
        <begin position="186"/>
        <end position="210"/>
    </location>
</feature>
<evidence type="ECO:0000313" key="9">
    <source>
        <dbReference type="EMBL" id="OKZ39388.1"/>
    </source>
</evidence>
<evidence type="ECO:0000256" key="5">
    <source>
        <dbReference type="ARBA" id="ARBA00022989"/>
    </source>
</evidence>
<dbReference type="EMBL" id="MNQU01000045">
    <property type="protein sequence ID" value="OKZ39388.1"/>
    <property type="molecule type" value="Genomic_DNA"/>
</dbReference>
<feature type="transmembrane region" description="Helical" evidence="7">
    <location>
        <begin position="269"/>
        <end position="291"/>
    </location>
</feature>
<feature type="transmembrane region" description="Helical" evidence="7">
    <location>
        <begin position="6"/>
        <end position="26"/>
    </location>
</feature>